<evidence type="ECO:0000256" key="1">
    <source>
        <dbReference type="ARBA" id="ARBA00004651"/>
    </source>
</evidence>
<comment type="subcellular location">
    <subcellularLocation>
        <location evidence="1">Cell membrane</location>
        <topology evidence="1">Multi-pass membrane protein</topology>
    </subcellularLocation>
</comment>
<dbReference type="AlphaFoldDB" id="A0A6M4JCF1"/>
<dbReference type="PANTHER" id="PTHR43370:SF1">
    <property type="entry name" value="GUANOSINE ABC TRANSPORTER PERMEASE PROTEIN NUPQ"/>
    <property type="match status" value="1"/>
</dbReference>
<keyword evidence="3" id="KW-0812">Transmembrane</keyword>
<dbReference type="GO" id="GO:0022857">
    <property type="term" value="F:transmembrane transporter activity"/>
    <property type="evidence" value="ECO:0007669"/>
    <property type="project" value="InterPro"/>
</dbReference>
<accession>A0A6M4JCF1</accession>
<keyword evidence="5" id="KW-0472">Membrane</keyword>
<keyword evidence="2" id="KW-1003">Cell membrane</keyword>
<proteinExistence type="predicted"/>
<dbReference type="EMBL" id="CP053096">
    <property type="protein sequence ID" value="QJR43739.1"/>
    <property type="molecule type" value="Genomic_DNA"/>
</dbReference>
<reference evidence="6 7" key="1">
    <citation type="submission" date="2020-05" db="EMBL/GenBank/DDBJ databases">
        <title>Novel Mycoplasma species detected in Mirounga angustirostris (northern elephant seal) from the USA.</title>
        <authorList>
            <person name="Volokhov D.V."/>
        </authorList>
    </citation>
    <scope>NUCLEOTIDE SEQUENCE [LARGE SCALE GENOMIC DNA]</scope>
    <source>
        <strain evidence="6 7">Mirounga ES2806-GEN</strain>
    </source>
</reference>
<sequence>MALTLNVYSSLILFFCIFTLGGISGLFCEKVGIVNIGINGMMVIGAASYLAFTDTLATLLVKHPNIANSGWWQILGTIFAALCASLFALLHGFATIKLKSEHTISGFAINLLAFGISIILLEIHGHGNKKPILNIAELQYSVELVKNSTLSLEIISWKLVITVIIIAVAAFALYKTKWGLRFRSIGENPQAADVAGINVYKYKWQGVAISGAIAGVAGAIFSQAYGISFNGDVRGYGYLALAIMIMGQWNIFLVCIIAFVFSFLYGLSNASGAFIPSLKPYASLLQITPYLLSLLVIMVTARKSHAPAASGLPYDKSVR</sequence>
<evidence type="ECO:0000256" key="5">
    <source>
        <dbReference type="ARBA" id="ARBA00023136"/>
    </source>
</evidence>
<keyword evidence="4" id="KW-1133">Transmembrane helix</keyword>
<dbReference type="PANTHER" id="PTHR43370">
    <property type="entry name" value="SUGAR ABC TRANSPORTER INTEGRAL MEMBRANE PROTEIN-RELATED"/>
    <property type="match status" value="1"/>
</dbReference>
<dbReference type="GO" id="GO:0005886">
    <property type="term" value="C:plasma membrane"/>
    <property type="evidence" value="ECO:0007669"/>
    <property type="project" value="UniProtKB-SubCell"/>
</dbReference>
<dbReference type="InterPro" id="IPR001851">
    <property type="entry name" value="ABC_transp_permease"/>
</dbReference>
<gene>
    <name evidence="6" type="ORF">HLA87_03040</name>
</gene>
<name>A0A6M4JCF1_9MOLU</name>
<evidence type="ECO:0000313" key="6">
    <source>
        <dbReference type="EMBL" id="QJR43739.1"/>
    </source>
</evidence>
<dbReference type="Proteomes" id="UP000500686">
    <property type="component" value="Chromosome"/>
</dbReference>
<evidence type="ECO:0000256" key="2">
    <source>
        <dbReference type="ARBA" id="ARBA00022475"/>
    </source>
</evidence>
<dbReference type="RefSeq" id="WP_171111808.1">
    <property type="nucleotide sequence ID" value="NZ_CP053096.1"/>
</dbReference>
<protein>
    <submittedName>
        <fullName evidence="6">ABC transporter permease</fullName>
    </submittedName>
</protein>
<dbReference type="CDD" id="cd06580">
    <property type="entry name" value="TM_PBP1_transp_TpRbsC_like"/>
    <property type="match status" value="1"/>
</dbReference>
<organism evidence="6 7">
    <name type="scientific">Mycoplasma miroungigenitalium</name>
    <dbReference type="NCBI Taxonomy" id="754515"/>
    <lineage>
        <taxon>Bacteria</taxon>
        <taxon>Bacillati</taxon>
        <taxon>Mycoplasmatota</taxon>
        <taxon>Mollicutes</taxon>
        <taxon>Mycoplasmataceae</taxon>
        <taxon>Mycoplasma</taxon>
    </lineage>
</organism>
<keyword evidence="7" id="KW-1185">Reference proteome</keyword>
<dbReference type="KEGG" id="mmir:HLA87_03040"/>
<evidence type="ECO:0000313" key="7">
    <source>
        <dbReference type="Proteomes" id="UP000500686"/>
    </source>
</evidence>
<evidence type="ECO:0000256" key="3">
    <source>
        <dbReference type="ARBA" id="ARBA00022692"/>
    </source>
</evidence>
<evidence type="ECO:0000256" key="4">
    <source>
        <dbReference type="ARBA" id="ARBA00022989"/>
    </source>
</evidence>
<dbReference type="Pfam" id="PF02653">
    <property type="entry name" value="BPD_transp_2"/>
    <property type="match status" value="1"/>
</dbReference>